<feature type="region of interest" description="Disordered" evidence="1">
    <location>
        <begin position="533"/>
        <end position="567"/>
    </location>
</feature>
<protein>
    <submittedName>
        <fullName evidence="4">ISA3 protein</fullName>
    </submittedName>
</protein>
<evidence type="ECO:0000256" key="2">
    <source>
        <dbReference type="SAM" id="Phobius"/>
    </source>
</evidence>
<reference evidence="4" key="1">
    <citation type="submission" date="2021-02" db="EMBL/GenBank/DDBJ databases">
        <authorList>
            <person name="Dougan E. K."/>
            <person name="Rhodes N."/>
            <person name="Thang M."/>
            <person name="Chan C."/>
        </authorList>
    </citation>
    <scope>NUCLEOTIDE SEQUENCE</scope>
</reference>
<dbReference type="Proteomes" id="UP000604046">
    <property type="component" value="Unassembled WGS sequence"/>
</dbReference>
<dbReference type="AlphaFoldDB" id="A0A812PZE9"/>
<keyword evidence="2" id="KW-0472">Membrane</keyword>
<feature type="chain" id="PRO_5032890721" evidence="3">
    <location>
        <begin position="18"/>
        <end position="567"/>
    </location>
</feature>
<accession>A0A812PZE9</accession>
<evidence type="ECO:0000313" key="4">
    <source>
        <dbReference type="EMBL" id="CAE7359924.1"/>
    </source>
</evidence>
<gene>
    <name evidence="4" type="primary">ISA3</name>
    <name evidence="4" type="ORF">SNAT2548_LOCUS19312</name>
</gene>
<keyword evidence="3" id="KW-0732">Signal</keyword>
<proteinExistence type="predicted"/>
<dbReference type="OrthoDB" id="437860at2759"/>
<feature type="transmembrane region" description="Helical" evidence="2">
    <location>
        <begin position="86"/>
        <end position="105"/>
    </location>
</feature>
<dbReference type="EMBL" id="CAJNDS010002173">
    <property type="protein sequence ID" value="CAE7359924.1"/>
    <property type="molecule type" value="Genomic_DNA"/>
</dbReference>
<feature type="signal peptide" evidence="3">
    <location>
        <begin position="1"/>
        <end position="17"/>
    </location>
</feature>
<comment type="caution">
    <text evidence="4">The sequence shown here is derived from an EMBL/GenBank/DDBJ whole genome shotgun (WGS) entry which is preliminary data.</text>
</comment>
<feature type="compositionally biased region" description="Basic and acidic residues" evidence="1">
    <location>
        <begin position="543"/>
        <end position="561"/>
    </location>
</feature>
<feature type="transmembrane region" description="Helical" evidence="2">
    <location>
        <begin position="117"/>
        <end position="136"/>
    </location>
</feature>
<keyword evidence="5" id="KW-1185">Reference proteome</keyword>
<feature type="transmembrane region" description="Helical" evidence="2">
    <location>
        <begin position="188"/>
        <end position="213"/>
    </location>
</feature>
<keyword evidence="2" id="KW-0812">Transmembrane</keyword>
<evidence type="ECO:0000256" key="3">
    <source>
        <dbReference type="SAM" id="SignalP"/>
    </source>
</evidence>
<organism evidence="4 5">
    <name type="scientific">Symbiodinium natans</name>
    <dbReference type="NCBI Taxonomy" id="878477"/>
    <lineage>
        <taxon>Eukaryota</taxon>
        <taxon>Sar</taxon>
        <taxon>Alveolata</taxon>
        <taxon>Dinophyceae</taxon>
        <taxon>Suessiales</taxon>
        <taxon>Symbiodiniaceae</taxon>
        <taxon>Symbiodinium</taxon>
    </lineage>
</organism>
<evidence type="ECO:0000256" key="1">
    <source>
        <dbReference type="SAM" id="MobiDB-lite"/>
    </source>
</evidence>
<sequence length="567" mass="63422">MQLVPSILLFSVHCALSFSDASSMMRWLVLATKREPACPLENPLRLRVEEAMLTLTEENFVIASRFLQHGMFLATIMYECMGAPRFAGLCFMFYATFLVIAKGHIKMTAARVKGFVILNYITFLPVLFAGDLFAALGRPEVLDQLKMAYRFILVVLYVDGRLHLPAQFATSSLEVAFYLWNRGWDEPAVPFVFGQAFTATMTSTLSVVLGYYLRQRLMAQFRSADAESITSGFRQMLRGVCDGEVLLNGSLQVEGSSRCLSRLLSRKEQLEGKRFQDFLLKDDEEQRRFNEFISRPSGGSEDTPACLRVSLCGTSASRIGVDVYHVALPRLYGSEETYHLLAMKEDAVQTIPEATLDLPAPLHPSLESRSPVRRSASLPGGVQRPVAPRIGEVQDAPAFLLSSLPQLSDMVLLLDPASPQHDIRQLHLNYQHSKKRRSDDGTPSLRKLIRPTDWESVRASIKKYAAQSGQKSLPQKLLRPFWVRVLDNPSRYMLVQQGKLYFSNSHSSSSSGSAGSRLWLHLSGFTIAKKTGAAPSELQSIGERSEQSEQEDSRTESREQTETMSEG</sequence>
<keyword evidence="2" id="KW-1133">Transmembrane helix</keyword>
<evidence type="ECO:0000313" key="5">
    <source>
        <dbReference type="Proteomes" id="UP000604046"/>
    </source>
</evidence>
<name>A0A812PZE9_9DINO</name>